<accession>A0A518N165</accession>
<dbReference type="KEGG" id="lug:FPZ22_01020"/>
<protein>
    <submittedName>
        <fullName evidence="2">Uncharacterized protein</fullName>
    </submittedName>
</protein>
<dbReference type="Proteomes" id="UP000316584">
    <property type="component" value="Chromosome"/>
</dbReference>
<keyword evidence="1" id="KW-1133">Transmembrane helix</keyword>
<feature type="transmembrane region" description="Helical" evidence="1">
    <location>
        <begin position="49"/>
        <end position="70"/>
    </location>
</feature>
<evidence type="ECO:0000313" key="2">
    <source>
        <dbReference type="EMBL" id="QDW65655.1"/>
    </source>
</evidence>
<keyword evidence="1" id="KW-0472">Membrane</keyword>
<name>A0A518N165_9GAMM</name>
<dbReference type="AlphaFoldDB" id="A0A518N165"/>
<keyword evidence="3" id="KW-1185">Reference proteome</keyword>
<proteinExistence type="predicted"/>
<evidence type="ECO:0000256" key="1">
    <source>
        <dbReference type="SAM" id="Phobius"/>
    </source>
</evidence>
<evidence type="ECO:0000313" key="3">
    <source>
        <dbReference type="Proteomes" id="UP000316584"/>
    </source>
</evidence>
<sequence>MKILAEGKGAFLEFLRNLTPQVLLFVFALTAWVKLDFTTIDLSNWATTLAFYVCAITLALAVIANMTQFIENYSSVALKPISDRIAKVKAITDDRGKRQKFLRKCIARYKWSVALHVTMTLLVVEAAVIAAAWIGARQAIQLLRVAG</sequence>
<keyword evidence="1" id="KW-0812">Transmembrane</keyword>
<organism evidence="2 3">
    <name type="scientific">Luteimonas granuli</name>
    <dbReference type="NCBI Taxonomy" id="1176533"/>
    <lineage>
        <taxon>Bacteria</taxon>
        <taxon>Pseudomonadati</taxon>
        <taxon>Pseudomonadota</taxon>
        <taxon>Gammaproteobacteria</taxon>
        <taxon>Lysobacterales</taxon>
        <taxon>Lysobacteraceae</taxon>
        <taxon>Luteimonas</taxon>
    </lineage>
</organism>
<dbReference type="OrthoDB" id="9256313at2"/>
<feature type="transmembrane region" description="Helical" evidence="1">
    <location>
        <begin position="18"/>
        <end position="37"/>
    </location>
</feature>
<dbReference type="EMBL" id="CP042218">
    <property type="protein sequence ID" value="QDW65655.1"/>
    <property type="molecule type" value="Genomic_DNA"/>
</dbReference>
<feature type="transmembrane region" description="Helical" evidence="1">
    <location>
        <begin position="113"/>
        <end position="134"/>
    </location>
</feature>
<dbReference type="RefSeq" id="WP_144889463.1">
    <property type="nucleotide sequence ID" value="NZ_CP042218.1"/>
</dbReference>
<reference evidence="2 3" key="1">
    <citation type="submission" date="2019-07" db="EMBL/GenBank/DDBJ databases">
        <title>Full genome sequence of Luteimonas sp. Gr-4.</title>
        <authorList>
            <person name="Im W.-T."/>
        </authorList>
    </citation>
    <scope>NUCLEOTIDE SEQUENCE [LARGE SCALE GENOMIC DNA]</scope>
    <source>
        <strain evidence="2 3">Gr-4</strain>
    </source>
</reference>
<gene>
    <name evidence="2" type="ORF">FPZ22_01020</name>
</gene>